<dbReference type="SMART" id="SM00852">
    <property type="entry name" value="MoCF_biosynth"/>
    <property type="match status" value="1"/>
</dbReference>
<feature type="domain" description="MoaB/Mog" evidence="1">
    <location>
        <begin position="10"/>
        <end position="142"/>
    </location>
</feature>
<dbReference type="Gene3D" id="3.40.980.10">
    <property type="entry name" value="MoaB/Mog-like domain"/>
    <property type="match status" value="1"/>
</dbReference>
<gene>
    <name evidence="2" type="ORF">SDC9_160176</name>
</gene>
<dbReference type="InterPro" id="IPR036425">
    <property type="entry name" value="MoaB/Mog-like_dom_sf"/>
</dbReference>
<dbReference type="InterPro" id="IPR038987">
    <property type="entry name" value="MoeA-like"/>
</dbReference>
<evidence type="ECO:0000313" key="2">
    <source>
        <dbReference type="EMBL" id="MPN12856.1"/>
    </source>
</evidence>
<dbReference type="GO" id="GO:0005829">
    <property type="term" value="C:cytosol"/>
    <property type="evidence" value="ECO:0007669"/>
    <property type="project" value="TreeGrafter"/>
</dbReference>
<comment type="caution">
    <text evidence="2">The sequence shown here is derived from an EMBL/GenBank/DDBJ whole genome shotgun (WGS) entry which is preliminary data.</text>
</comment>
<dbReference type="EMBL" id="VSSQ01059274">
    <property type="protein sequence ID" value="MPN12856.1"/>
    <property type="molecule type" value="Genomic_DNA"/>
</dbReference>
<name>A0A645FGV4_9ZZZZ</name>
<dbReference type="GO" id="GO:0006777">
    <property type="term" value="P:Mo-molybdopterin cofactor biosynthetic process"/>
    <property type="evidence" value="ECO:0007669"/>
    <property type="project" value="TreeGrafter"/>
</dbReference>
<proteinExistence type="predicted"/>
<reference evidence="2" key="1">
    <citation type="submission" date="2019-08" db="EMBL/GenBank/DDBJ databases">
        <authorList>
            <person name="Kucharzyk K."/>
            <person name="Murdoch R.W."/>
            <person name="Higgins S."/>
            <person name="Loffler F."/>
        </authorList>
    </citation>
    <scope>NUCLEOTIDE SEQUENCE</scope>
</reference>
<accession>A0A645FGV4</accession>
<dbReference type="InterPro" id="IPR001453">
    <property type="entry name" value="MoaB/Mog_dom"/>
</dbReference>
<dbReference type="Pfam" id="PF00994">
    <property type="entry name" value="MoCF_biosynth"/>
    <property type="match status" value="1"/>
</dbReference>
<dbReference type="GO" id="GO:0061599">
    <property type="term" value="F:molybdopterin molybdotransferase activity"/>
    <property type="evidence" value="ECO:0007669"/>
    <property type="project" value="TreeGrafter"/>
</dbReference>
<protein>
    <recommendedName>
        <fullName evidence="1">MoaB/Mog domain-containing protein</fullName>
    </recommendedName>
</protein>
<organism evidence="2">
    <name type="scientific">bioreactor metagenome</name>
    <dbReference type="NCBI Taxonomy" id="1076179"/>
    <lineage>
        <taxon>unclassified sequences</taxon>
        <taxon>metagenomes</taxon>
        <taxon>ecological metagenomes</taxon>
    </lineage>
</organism>
<dbReference type="SUPFAM" id="SSF53218">
    <property type="entry name" value="Molybdenum cofactor biosynthesis proteins"/>
    <property type="match status" value="1"/>
</dbReference>
<evidence type="ECO:0000259" key="1">
    <source>
        <dbReference type="SMART" id="SM00852"/>
    </source>
</evidence>
<dbReference type="PANTHER" id="PTHR10192:SF28">
    <property type="entry name" value="MOLYBDOPTERIN MOLYBDENUMTRANSFERASE"/>
    <property type="match status" value="1"/>
</dbReference>
<dbReference type="PANTHER" id="PTHR10192">
    <property type="entry name" value="MOLYBDOPTERIN BIOSYNTHESIS PROTEIN"/>
    <property type="match status" value="1"/>
</dbReference>
<sequence>MLPFRPYSVALVTTGREIAEGLVQDAFEPQLRKKIQFYGASFTGHSVVGDSKDEITKAVRSFLAEETSIIICTGGMSIDVEDRTPEAIVNIADDVIFRGIPVLPGSNLMLARTNESYIIGAPACVVACHHTSLDLILDRLFAGVVPTQKEIRRWGVGGLCRSCTTCFYPVCSFASRMH</sequence>
<dbReference type="AlphaFoldDB" id="A0A645FGV4"/>